<feature type="region of interest" description="Disordered" evidence="6">
    <location>
        <begin position="1"/>
        <end position="75"/>
    </location>
</feature>
<dbReference type="InterPro" id="IPR026780">
    <property type="entry name" value="PNRC1/2"/>
</dbReference>
<dbReference type="GO" id="GO:0016071">
    <property type="term" value="P:mRNA metabolic process"/>
    <property type="evidence" value="ECO:0007669"/>
    <property type="project" value="UniProtKB-ARBA"/>
</dbReference>
<feature type="compositionally biased region" description="Polar residues" evidence="6">
    <location>
        <begin position="16"/>
        <end position="37"/>
    </location>
</feature>
<feature type="compositionally biased region" description="Pro residues" evidence="6">
    <location>
        <begin position="244"/>
        <end position="254"/>
    </location>
</feature>
<dbReference type="GeneID" id="115003753"/>
<dbReference type="GO" id="GO:0005634">
    <property type="term" value="C:nucleus"/>
    <property type="evidence" value="ECO:0007669"/>
    <property type="project" value="UniProtKB-SubCell"/>
</dbReference>
<keyword evidence="2" id="KW-0805">Transcription regulation</keyword>
<proteinExistence type="predicted"/>
<evidence type="ECO:0000256" key="6">
    <source>
        <dbReference type="SAM" id="MobiDB-lite"/>
    </source>
</evidence>
<evidence type="ECO:0000313" key="8">
    <source>
        <dbReference type="RefSeq" id="XP_029281524.1"/>
    </source>
</evidence>
<feature type="compositionally biased region" description="Basic residues" evidence="6">
    <location>
        <begin position="43"/>
        <end position="61"/>
    </location>
</feature>
<gene>
    <name evidence="8" type="primary">pnrc1</name>
</gene>
<dbReference type="InParanoid" id="A0A6J2P831"/>
<dbReference type="Pfam" id="PF15365">
    <property type="entry name" value="PNRC"/>
    <property type="match status" value="1"/>
</dbReference>
<dbReference type="OrthoDB" id="8959733at2759"/>
<evidence type="ECO:0000256" key="1">
    <source>
        <dbReference type="ARBA" id="ARBA00004123"/>
    </source>
</evidence>
<evidence type="ECO:0000313" key="7">
    <source>
        <dbReference type="Proteomes" id="UP000504630"/>
    </source>
</evidence>
<feature type="region of interest" description="Disordered" evidence="6">
    <location>
        <begin position="164"/>
        <end position="270"/>
    </location>
</feature>
<dbReference type="Proteomes" id="UP000504630">
    <property type="component" value="Chromosome 24"/>
</dbReference>
<accession>A0A6J2P831</accession>
<evidence type="ECO:0000256" key="3">
    <source>
        <dbReference type="ARBA" id="ARBA00023159"/>
    </source>
</evidence>
<keyword evidence="3" id="KW-0010">Activator</keyword>
<protein>
    <submittedName>
        <fullName evidence="8">Proline-rich nuclear receptor coactivator 1 isoform X1</fullName>
    </submittedName>
</protein>
<dbReference type="InterPro" id="IPR028322">
    <property type="entry name" value="PNRC-like_rgn"/>
</dbReference>
<keyword evidence="8" id="KW-0675">Receptor</keyword>
<dbReference type="KEGG" id="cgob:115003753"/>
<keyword evidence="7" id="KW-1185">Reference proteome</keyword>
<name>A0A6J2P831_COTGO</name>
<keyword evidence="5" id="KW-0539">Nucleus</keyword>
<keyword evidence="4" id="KW-0804">Transcription</keyword>
<dbReference type="AlphaFoldDB" id="A0A6J2P831"/>
<dbReference type="RefSeq" id="XP_029281524.1">
    <property type="nucleotide sequence ID" value="XM_029425664.1"/>
</dbReference>
<dbReference type="CTD" id="10957"/>
<dbReference type="PANTHER" id="PTHR15405">
    <property type="entry name" value="PROLINE-RICH NUCLEAR RECEPTOR COACTIVATOR"/>
    <property type="match status" value="1"/>
</dbReference>
<evidence type="ECO:0000256" key="4">
    <source>
        <dbReference type="ARBA" id="ARBA00023163"/>
    </source>
</evidence>
<comment type="subcellular location">
    <subcellularLocation>
        <location evidence="1">Nucleus</location>
    </subcellularLocation>
</comment>
<evidence type="ECO:0000256" key="2">
    <source>
        <dbReference type="ARBA" id="ARBA00023015"/>
    </source>
</evidence>
<organism evidence="7 8">
    <name type="scientific">Cottoperca gobio</name>
    <name type="common">Frogmouth</name>
    <name type="synonym">Aphritis gobio</name>
    <dbReference type="NCBI Taxonomy" id="56716"/>
    <lineage>
        <taxon>Eukaryota</taxon>
        <taxon>Metazoa</taxon>
        <taxon>Chordata</taxon>
        <taxon>Craniata</taxon>
        <taxon>Vertebrata</taxon>
        <taxon>Euteleostomi</taxon>
        <taxon>Actinopterygii</taxon>
        <taxon>Neopterygii</taxon>
        <taxon>Teleostei</taxon>
        <taxon>Neoteleostei</taxon>
        <taxon>Acanthomorphata</taxon>
        <taxon>Eupercaria</taxon>
        <taxon>Perciformes</taxon>
        <taxon>Notothenioidei</taxon>
        <taxon>Bovichtidae</taxon>
        <taxon>Cottoperca</taxon>
    </lineage>
</organism>
<reference evidence="8" key="1">
    <citation type="submission" date="2025-08" db="UniProtKB">
        <authorList>
            <consortium name="RefSeq"/>
        </authorList>
    </citation>
    <scope>IDENTIFICATION</scope>
</reference>
<sequence>MLDGSPAHSDEANIGNVENNNPISLSNDGVNTGNRTRQALLKKGGKKLRSTAPLHHQKPPKKSPNIRLSDHNNNNNNTLVALSANKPAAQPGTELPPGTQAVLTLHHLKQGAKKEAVRLKGKSVRVELLKSKGGRLEQGVVQPGGQPIRILPRHDQIAQNMITRSHKPKQDQSPGAPHSAKKKDGCSPTKPLSLHQPPLREQKKAKPLHASDNVKLVSTPPAEAAPEYLKDGEKVYAGAKFSEPPSPSVLPKPPSHWVGDNEPQHGSQSREQMTFHLKSLLKVQDKS</sequence>
<evidence type="ECO:0000256" key="5">
    <source>
        <dbReference type="ARBA" id="ARBA00023242"/>
    </source>
</evidence>